<feature type="domain" description="PGAP2IP C-terminal nuclease-like" evidence="3">
    <location>
        <begin position="431"/>
        <end position="647"/>
    </location>
</feature>
<dbReference type="Pfam" id="PF23021">
    <property type="entry name" value="6TM_2nd_PGAP2IP"/>
    <property type="match status" value="1"/>
</dbReference>
<feature type="transmembrane region" description="Helical" evidence="1">
    <location>
        <begin position="129"/>
        <end position="146"/>
    </location>
</feature>
<dbReference type="STRING" id="70415.A0A5S6QNJ6"/>
<evidence type="ECO:0000313" key="5">
    <source>
        <dbReference type="WBParaSite" id="TMUE_2000008790.1"/>
    </source>
</evidence>
<dbReference type="WBParaSite" id="TMUE_2000008790.2">
    <property type="protein sequence ID" value="TMUE_2000008790.2"/>
    <property type="gene ID" value="WBGene00293213"/>
</dbReference>
<dbReference type="Proteomes" id="UP000046395">
    <property type="component" value="Unassembled WGS sequence"/>
</dbReference>
<evidence type="ECO:0000259" key="2">
    <source>
        <dbReference type="Pfam" id="PF23021"/>
    </source>
</evidence>
<dbReference type="WBParaSite" id="TMUE_2000008790.3">
    <property type="protein sequence ID" value="TMUE_2000008790.3"/>
    <property type="gene ID" value="WBGene00293213"/>
</dbReference>
<accession>A0A5S6QNJ6</accession>
<dbReference type="WBParaSite" id="TMUE_2000008790.1">
    <property type="protein sequence ID" value="TMUE_2000008790.1"/>
    <property type="gene ID" value="WBGene00293213"/>
</dbReference>
<feature type="transmembrane region" description="Helical" evidence="1">
    <location>
        <begin position="78"/>
        <end position="108"/>
    </location>
</feature>
<protein>
    <submittedName>
        <fullName evidence="5">Endonuclease/exonuclease/phosphatase domain-containing protein</fullName>
    </submittedName>
</protein>
<dbReference type="InterPro" id="IPR051916">
    <property type="entry name" value="GPI-anchor_lipid_remodeler"/>
</dbReference>
<evidence type="ECO:0000313" key="4">
    <source>
        <dbReference type="Proteomes" id="UP000046395"/>
    </source>
</evidence>
<dbReference type="SUPFAM" id="SSF56219">
    <property type="entry name" value="DNase I-like"/>
    <property type="match status" value="1"/>
</dbReference>
<feature type="transmembrane region" description="Helical" evidence="1">
    <location>
        <begin position="193"/>
        <end position="211"/>
    </location>
</feature>
<sequence length="719" mass="80367">MGQQNYSLYQATVTGYIFWTLLFRLTGTLNLFDFHSFLTHGKVALQVLLAIVCVLRLVPSCYHLLVRASFQSEVGDTVIQVLMVSGILGYFCTSPLAQNTLAVCAVYFSAMKFTSDMSRLNYGKKKYAFWGYTLGFVFLQVSRLNYTSVLPAGYNSLSNIAISLVGIANAFFTAIPGKDRQLEVGARKLEPPWEMVAVGFGTLLALTFAFFGDPSMPARWSLLAGMQPYKILGPNPGSLFVCTAFVLGIRLSWVESLLFNPRWFALGAVSFSIMLLASGMASFLGSLFLATYLASMWPHYFNVLSHCSIGRTLAVLVLVYLGELTCIIQALRVNERSFVHVITALASVIIFMSAIWYGLYVNRIFPIHGHDRHIAFNELTRSSMALDNWKIWRWLVVALLIALSGTLTRFKRWNPDVQQPTPTVNGTFLVALMTAGHGTDRYGWPNAADAATLCEMLKPDVIVLLETENVYGGADLPGFLAEKLNYHIDYGITSRHASSGIAAVSRYPIIRSNYSFCSNKDVGIGMVQVEIQGVVVTIFVPSLYDYSDTKDYPKEEKLVAEMIRPLTLRGAPTVVAGNFFIRPRDSRYYNFVKKAFVKDIDYADVNRYRKFIFYRNLNKLAYGRISSGRLTSDDIQVARFEFATPGKEDNTLVVRKVSEVPRHLRFDAGMGDYCVTELDRFGKSTSHLASTKYFLPTPSSYMSSAARKKRQAEAKANIT</sequence>
<keyword evidence="1" id="KW-1133">Transmembrane helix</keyword>
<keyword evidence="1" id="KW-0812">Transmembrane</keyword>
<dbReference type="PANTHER" id="PTHR14859:SF1">
    <property type="entry name" value="PGAP2-INTERACTING PROTEIN"/>
    <property type="match status" value="1"/>
</dbReference>
<feature type="transmembrane region" description="Helical" evidence="1">
    <location>
        <begin position="231"/>
        <end position="251"/>
    </location>
</feature>
<keyword evidence="1" id="KW-0472">Membrane</keyword>
<name>A0A5S6QNJ6_TRIMR</name>
<proteinExistence type="predicted"/>
<organism evidence="4 5">
    <name type="scientific">Trichuris muris</name>
    <name type="common">Mouse whipworm</name>
    <dbReference type="NCBI Taxonomy" id="70415"/>
    <lineage>
        <taxon>Eukaryota</taxon>
        <taxon>Metazoa</taxon>
        <taxon>Ecdysozoa</taxon>
        <taxon>Nematoda</taxon>
        <taxon>Enoplea</taxon>
        <taxon>Dorylaimia</taxon>
        <taxon>Trichinellida</taxon>
        <taxon>Trichuridae</taxon>
        <taxon>Trichuris</taxon>
    </lineage>
</organism>
<dbReference type="GO" id="GO:0005783">
    <property type="term" value="C:endoplasmic reticulum"/>
    <property type="evidence" value="ECO:0007669"/>
    <property type="project" value="TreeGrafter"/>
</dbReference>
<dbReference type="Gene3D" id="3.60.10.10">
    <property type="entry name" value="Endonuclease/exonuclease/phosphatase"/>
    <property type="match status" value="1"/>
</dbReference>
<reference evidence="5" key="3">
    <citation type="submission" date="2019-12" db="UniProtKB">
        <authorList>
            <consortium name="WormBaseParasite"/>
        </authorList>
    </citation>
    <scope>IDENTIFICATION</scope>
</reference>
<dbReference type="GO" id="GO:0016020">
    <property type="term" value="C:membrane"/>
    <property type="evidence" value="ECO:0007669"/>
    <property type="project" value="GOC"/>
</dbReference>
<evidence type="ECO:0000259" key="3">
    <source>
        <dbReference type="Pfam" id="PF23226"/>
    </source>
</evidence>
<feature type="transmembrane region" description="Helical" evidence="1">
    <location>
        <begin position="6"/>
        <end position="25"/>
    </location>
</feature>
<feature type="transmembrane region" description="Helical" evidence="1">
    <location>
        <begin position="313"/>
        <end position="331"/>
    </location>
</feature>
<evidence type="ECO:0000256" key="1">
    <source>
        <dbReference type="SAM" id="Phobius"/>
    </source>
</evidence>
<reference evidence="4" key="1">
    <citation type="submission" date="2013-11" db="EMBL/GenBank/DDBJ databases">
        <authorList>
            <person name="Aslett M."/>
        </authorList>
    </citation>
    <scope>NUCLEOTIDE SEQUENCE [LARGE SCALE GENOMIC DNA]</scope>
    <source>
        <strain evidence="4">Edinburgh</strain>
    </source>
</reference>
<feature type="transmembrane region" description="Helical" evidence="1">
    <location>
        <begin position="152"/>
        <end position="172"/>
    </location>
</feature>
<dbReference type="GO" id="GO:0006506">
    <property type="term" value="P:GPI anchor biosynthetic process"/>
    <property type="evidence" value="ECO:0007669"/>
    <property type="project" value="TreeGrafter"/>
</dbReference>
<feature type="domain" description="PGAP2IP second transmembrane" evidence="2">
    <location>
        <begin position="193"/>
        <end position="321"/>
    </location>
</feature>
<dbReference type="InterPro" id="IPR036691">
    <property type="entry name" value="Endo/exonu/phosph_ase_sf"/>
</dbReference>
<dbReference type="Pfam" id="PF23226">
    <property type="entry name" value="Exo_endo_phos_PGAP2IP"/>
    <property type="match status" value="1"/>
</dbReference>
<feature type="transmembrane region" description="Helical" evidence="1">
    <location>
        <begin position="338"/>
        <end position="359"/>
    </location>
</feature>
<feature type="transmembrane region" description="Helical" evidence="1">
    <location>
        <begin position="37"/>
        <end position="58"/>
    </location>
</feature>
<feature type="transmembrane region" description="Helical" evidence="1">
    <location>
        <begin position="391"/>
        <end position="410"/>
    </location>
</feature>
<feature type="transmembrane region" description="Helical" evidence="1">
    <location>
        <begin position="263"/>
        <end position="293"/>
    </location>
</feature>
<keyword evidence="4" id="KW-1185">Reference proteome</keyword>
<reference evidence="4" key="2">
    <citation type="submission" date="2014-03" db="EMBL/GenBank/DDBJ databases">
        <title>The whipworm genome and dual-species transcriptomics of an intimate host-pathogen interaction.</title>
        <authorList>
            <person name="Foth B.J."/>
            <person name="Tsai I.J."/>
            <person name="Reid A.J."/>
            <person name="Bancroft A.J."/>
            <person name="Nichol S."/>
            <person name="Tracey A."/>
            <person name="Holroyd N."/>
            <person name="Cotton J.A."/>
            <person name="Stanley E.J."/>
            <person name="Zarowiecki M."/>
            <person name="Liu J.Z."/>
            <person name="Huckvale T."/>
            <person name="Cooper P.J."/>
            <person name="Grencis R.K."/>
            <person name="Berriman M."/>
        </authorList>
    </citation>
    <scope>NUCLEOTIDE SEQUENCE [LARGE SCALE GENOMIC DNA]</scope>
    <source>
        <strain evidence="4">Edinburgh</strain>
    </source>
</reference>
<dbReference type="InterPro" id="IPR053911">
    <property type="entry name" value="PGAP2IP_TM_2nd"/>
</dbReference>
<dbReference type="PANTHER" id="PTHR14859">
    <property type="entry name" value="CALCOFLUOR WHITE HYPERSENSITIVE PROTEIN PRECURSOR"/>
    <property type="match status" value="1"/>
</dbReference>
<dbReference type="InterPro" id="IPR057315">
    <property type="entry name" value="Exo_endo_phos_PGAP2IP_C"/>
</dbReference>
<dbReference type="AlphaFoldDB" id="A0A5S6QNJ6"/>